<dbReference type="RefSeq" id="WP_003072515.1">
    <property type="nucleotide sequence ID" value="NZ_CP053999.1"/>
</dbReference>
<accession>A0A930WG68</accession>
<proteinExistence type="predicted"/>
<reference evidence="1" key="1">
    <citation type="submission" date="2020-04" db="EMBL/GenBank/DDBJ databases">
        <title>Deep metagenomics examines the oral microbiome during advanced dental caries in children, revealing novel taxa and co-occurrences with host molecules.</title>
        <authorList>
            <person name="Baker J.L."/>
            <person name="Morton J.T."/>
            <person name="Dinis M."/>
            <person name="Alvarez R."/>
            <person name="Tran N.C."/>
            <person name="Knight R."/>
            <person name="Edlund A."/>
        </authorList>
    </citation>
    <scope>NUCLEOTIDE SEQUENCE</scope>
    <source>
        <strain evidence="1">JCVI_23_bin.22</strain>
    </source>
</reference>
<dbReference type="AlphaFoldDB" id="A0A930WG68"/>
<gene>
    <name evidence="1" type="ORF">HXO88_06955</name>
</gene>
<organism evidence="1 2">
    <name type="scientific">Streptococcus intermedius</name>
    <dbReference type="NCBI Taxonomy" id="1338"/>
    <lineage>
        <taxon>Bacteria</taxon>
        <taxon>Bacillati</taxon>
        <taxon>Bacillota</taxon>
        <taxon>Bacilli</taxon>
        <taxon>Lactobacillales</taxon>
        <taxon>Streptococcaceae</taxon>
        <taxon>Streptococcus</taxon>
        <taxon>Streptococcus anginosus group</taxon>
    </lineage>
</organism>
<evidence type="ECO:0000313" key="1">
    <source>
        <dbReference type="EMBL" id="MBF1713452.1"/>
    </source>
</evidence>
<dbReference type="EMBL" id="JABZYP010000027">
    <property type="protein sequence ID" value="MBF1713452.1"/>
    <property type="molecule type" value="Genomic_DNA"/>
</dbReference>
<comment type="caution">
    <text evidence="1">The sequence shown here is derived from an EMBL/GenBank/DDBJ whole genome shotgun (WGS) entry which is preliminary data.</text>
</comment>
<evidence type="ECO:0008006" key="3">
    <source>
        <dbReference type="Google" id="ProtNLM"/>
    </source>
</evidence>
<sequence>MGDKPISFRDENGNFVSAADVWNEEKLEKLFNKLNPNRKFRLERETLAQRKKE</sequence>
<evidence type="ECO:0000313" key="2">
    <source>
        <dbReference type="Proteomes" id="UP000721045"/>
    </source>
</evidence>
<dbReference type="Proteomes" id="UP000721045">
    <property type="component" value="Unassembled WGS sequence"/>
</dbReference>
<protein>
    <recommendedName>
        <fullName evidence="3">Extracellular protein</fullName>
    </recommendedName>
</protein>
<name>A0A930WG68_STRIT</name>